<evidence type="ECO:0000313" key="7">
    <source>
        <dbReference type="EMBL" id="KAL3228488.1"/>
    </source>
</evidence>
<sequence>MSDSNLSSFLSAKVFNSLSAANSLNDDRTSIEHNQEAGSFRVDKSSFRSKALKISKQNSKRLGSKSITFGNKKFADTKSTRYDTLTSRTGVSKGNRSIVSYSEVVLMSIYEKGKDINGRIGLCTVNYSTGELILTEYSDSQFFIRTINKINLLDPSDIILPSSSVSPVLSRLASILKINVNEQMRIHIGPPKSYNKIAAYEFLTTHSISNPTKLRTLQENLSGKPFALLALSVVADLLDNNSTLKTLFGKKTKQDAFDYNQKFRTRYEPVENILLINPRTIKSLELVETNSENNNITLLSFLDKTCTKMGYRHLMNSILQPFSDGEPIKNRFNAVRELMNLDNIESLRRELKKLPDLELYFSKLLAVDKITIKPVQKINFILILKDTFKTLNEIKSQILNMNFTTDILLEISNVFKGFDLVTLSKIIDNYLENDSYWATNNLELQNQRIYSIRKGQNGLLDTLRKIYTNIVDETIEYIDNFSSDYSINAEMVFQNDVGFFIKVTEKSFDVIEANKIKVINKVNKRGAIEFTTIELTNSNIRLILIIRQIEIISEKLMSDLIFEITKSIEQLFLLTESCSTLDLLCCFAVNSQEHKYCIPEISDKLLILNSRHPVLEVSIPSFVSNDISSTSDTSRVQIITGTNMTGKSVYLKQIILLCIMSQMGCPIPADSACIPIYKFMHARLCSETSEFTSSSFASEMNEISYITDSLEKDSLLIIDELGRGTSICDGFSISLSIIDFLSSYYSTVFISTHLNMIPKILKIKPFIRHIEMNYHLSKEKKIIREFKVVTAKNIADNRKLGILSVQDYFDPELIHSALMLSEKIEKKSQYNNLILNNKENTDDIISKVQEIKKVFNMVTMLKEIAKSEDSLSIGSLLKLQQDFLKGLIGEW</sequence>
<dbReference type="InterPro" id="IPR045076">
    <property type="entry name" value="MutS"/>
</dbReference>
<evidence type="ECO:0000256" key="2">
    <source>
        <dbReference type="ARBA" id="ARBA00022741"/>
    </source>
</evidence>
<protein>
    <recommendedName>
        <fullName evidence="6">DNA mismatch repair proteins mutS family domain-containing protein</fullName>
    </recommendedName>
</protein>
<evidence type="ECO:0000313" key="8">
    <source>
        <dbReference type="Proteomes" id="UP001623330"/>
    </source>
</evidence>
<dbReference type="PIRSF" id="PIRSF005813">
    <property type="entry name" value="MSH2"/>
    <property type="match status" value="1"/>
</dbReference>
<comment type="caution">
    <text evidence="7">The sequence shown here is derived from an EMBL/GenBank/DDBJ whole genome shotgun (WGS) entry which is preliminary data.</text>
</comment>
<dbReference type="Gene3D" id="1.10.1420.10">
    <property type="match status" value="2"/>
</dbReference>
<evidence type="ECO:0000259" key="6">
    <source>
        <dbReference type="PROSITE" id="PS00486"/>
    </source>
</evidence>
<dbReference type="SMART" id="SM00534">
    <property type="entry name" value="MUTSac"/>
    <property type="match status" value="1"/>
</dbReference>
<dbReference type="Pfam" id="PF00488">
    <property type="entry name" value="MutS_V"/>
    <property type="match status" value="1"/>
</dbReference>
<accession>A0ABR4NLT3</accession>
<dbReference type="PANTHER" id="PTHR11361">
    <property type="entry name" value="DNA MISMATCH REPAIR PROTEIN MUTS FAMILY MEMBER"/>
    <property type="match status" value="1"/>
</dbReference>
<dbReference type="PROSITE" id="PS00486">
    <property type="entry name" value="DNA_MISMATCH_REPAIR_2"/>
    <property type="match status" value="1"/>
</dbReference>
<dbReference type="InterPro" id="IPR007860">
    <property type="entry name" value="DNA_mmatch_repair_MutS_con_dom"/>
</dbReference>
<keyword evidence="5" id="KW-0469">Meiosis</keyword>
<dbReference type="InterPro" id="IPR027417">
    <property type="entry name" value="P-loop_NTPase"/>
</dbReference>
<dbReference type="SUPFAM" id="SSF53150">
    <property type="entry name" value="DNA repair protein MutS, domain II"/>
    <property type="match status" value="1"/>
</dbReference>
<evidence type="ECO:0000256" key="1">
    <source>
        <dbReference type="ARBA" id="ARBA00006271"/>
    </source>
</evidence>
<keyword evidence="4" id="KW-0238">DNA-binding</keyword>
<comment type="similarity">
    <text evidence="1">Belongs to the DNA mismatch repair MutS family.</text>
</comment>
<dbReference type="Pfam" id="PF05188">
    <property type="entry name" value="MutS_II"/>
    <property type="match status" value="1"/>
</dbReference>
<dbReference type="SUPFAM" id="SSF48334">
    <property type="entry name" value="DNA repair protein MutS, domain III"/>
    <property type="match status" value="1"/>
</dbReference>
<dbReference type="InterPro" id="IPR011184">
    <property type="entry name" value="DNA_mismatch_repair_Msh2"/>
</dbReference>
<dbReference type="InterPro" id="IPR036187">
    <property type="entry name" value="DNA_mismatch_repair_MutS_sf"/>
</dbReference>
<dbReference type="InterPro" id="IPR000432">
    <property type="entry name" value="DNA_mismatch_repair_MutS_C"/>
</dbReference>
<evidence type="ECO:0000256" key="3">
    <source>
        <dbReference type="ARBA" id="ARBA00022840"/>
    </source>
</evidence>
<name>A0ABR4NLT3_9SACH</name>
<reference evidence="7 8" key="1">
    <citation type="submission" date="2024-05" db="EMBL/GenBank/DDBJ databases">
        <title>Long read based assembly of the Candida bracarensis genome reveals expanded adhesin content.</title>
        <authorList>
            <person name="Marcet-Houben M."/>
            <person name="Ksiezopolska E."/>
            <person name="Gabaldon T."/>
        </authorList>
    </citation>
    <scope>NUCLEOTIDE SEQUENCE [LARGE SCALE GENOMIC DNA]</scope>
    <source>
        <strain evidence="7 8">CBM6</strain>
    </source>
</reference>
<keyword evidence="3" id="KW-0067">ATP-binding</keyword>
<organism evidence="7 8">
    <name type="scientific">Nakaseomyces bracarensis</name>
    <dbReference type="NCBI Taxonomy" id="273131"/>
    <lineage>
        <taxon>Eukaryota</taxon>
        <taxon>Fungi</taxon>
        <taxon>Dikarya</taxon>
        <taxon>Ascomycota</taxon>
        <taxon>Saccharomycotina</taxon>
        <taxon>Saccharomycetes</taxon>
        <taxon>Saccharomycetales</taxon>
        <taxon>Saccharomycetaceae</taxon>
        <taxon>Nakaseomyces</taxon>
    </lineage>
</organism>
<evidence type="ECO:0000256" key="4">
    <source>
        <dbReference type="ARBA" id="ARBA00023125"/>
    </source>
</evidence>
<dbReference type="SUPFAM" id="SSF52540">
    <property type="entry name" value="P-loop containing nucleoside triphosphate hydrolases"/>
    <property type="match status" value="1"/>
</dbReference>
<dbReference type="EMBL" id="JBEVYD010000013">
    <property type="protein sequence ID" value="KAL3228488.1"/>
    <property type="molecule type" value="Genomic_DNA"/>
</dbReference>
<dbReference type="Gene3D" id="3.30.420.110">
    <property type="entry name" value="MutS, connector domain"/>
    <property type="match status" value="1"/>
</dbReference>
<keyword evidence="8" id="KW-1185">Reference proteome</keyword>
<keyword evidence="2" id="KW-0547">Nucleotide-binding</keyword>
<dbReference type="Pfam" id="PF05192">
    <property type="entry name" value="MutS_III"/>
    <property type="match status" value="1"/>
</dbReference>
<dbReference type="InterPro" id="IPR007696">
    <property type="entry name" value="DNA_mismatch_repair_MutS_core"/>
</dbReference>
<dbReference type="InterPro" id="IPR036678">
    <property type="entry name" value="MutS_con_dom_sf"/>
</dbReference>
<dbReference type="Gene3D" id="3.40.50.300">
    <property type="entry name" value="P-loop containing nucleotide triphosphate hydrolases"/>
    <property type="match status" value="1"/>
</dbReference>
<proteinExistence type="inferred from homology"/>
<evidence type="ECO:0000256" key="5">
    <source>
        <dbReference type="ARBA" id="ARBA00023254"/>
    </source>
</evidence>
<feature type="domain" description="DNA mismatch repair proteins mutS family" evidence="6">
    <location>
        <begin position="714"/>
        <end position="730"/>
    </location>
</feature>
<dbReference type="InterPro" id="IPR007861">
    <property type="entry name" value="DNA_mismatch_repair_MutS_clamp"/>
</dbReference>
<gene>
    <name evidence="7" type="ORF">RNJ44_02433</name>
</gene>
<dbReference type="Pfam" id="PF05190">
    <property type="entry name" value="MutS_IV"/>
    <property type="match status" value="1"/>
</dbReference>
<dbReference type="Proteomes" id="UP001623330">
    <property type="component" value="Unassembled WGS sequence"/>
</dbReference>
<dbReference type="PANTHER" id="PTHR11361:SF21">
    <property type="entry name" value="MUTS PROTEIN HOMOLOG 4"/>
    <property type="match status" value="1"/>
</dbReference>
<dbReference type="SMART" id="SM00533">
    <property type="entry name" value="MUTSd"/>
    <property type="match status" value="1"/>
</dbReference>